<gene>
    <name evidence="1" type="ORF">HYPSUDRAFT_385011</name>
</gene>
<organism evidence="1 2">
    <name type="scientific">Hypholoma sublateritium (strain FD-334 SS-4)</name>
    <dbReference type="NCBI Taxonomy" id="945553"/>
    <lineage>
        <taxon>Eukaryota</taxon>
        <taxon>Fungi</taxon>
        <taxon>Dikarya</taxon>
        <taxon>Basidiomycota</taxon>
        <taxon>Agaricomycotina</taxon>
        <taxon>Agaricomycetes</taxon>
        <taxon>Agaricomycetidae</taxon>
        <taxon>Agaricales</taxon>
        <taxon>Agaricineae</taxon>
        <taxon>Strophariaceae</taxon>
        <taxon>Hypholoma</taxon>
    </lineage>
</organism>
<accession>A0A0D2LEC3</accession>
<proteinExistence type="predicted"/>
<name>A0A0D2LEC3_HYPSF</name>
<evidence type="ECO:0000313" key="1">
    <source>
        <dbReference type="EMBL" id="KJA25842.1"/>
    </source>
</evidence>
<protein>
    <submittedName>
        <fullName evidence="1">Uncharacterized protein</fullName>
    </submittedName>
</protein>
<dbReference type="EMBL" id="KN817530">
    <property type="protein sequence ID" value="KJA25842.1"/>
    <property type="molecule type" value="Genomic_DNA"/>
</dbReference>
<keyword evidence="2" id="KW-1185">Reference proteome</keyword>
<dbReference type="Proteomes" id="UP000054270">
    <property type="component" value="Unassembled WGS sequence"/>
</dbReference>
<reference evidence="2" key="1">
    <citation type="submission" date="2014-04" db="EMBL/GenBank/DDBJ databases">
        <title>Evolutionary Origins and Diversification of the Mycorrhizal Mutualists.</title>
        <authorList>
            <consortium name="DOE Joint Genome Institute"/>
            <consortium name="Mycorrhizal Genomics Consortium"/>
            <person name="Kohler A."/>
            <person name="Kuo A."/>
            <person name="Nagy L.G."/>
            <person name="Floudas D."/>
            <person name="Copeland A."/>
            <person name="Barry K.W."/>
            <person name="Cichocki N."/>
            <person name="Veneault-Fourrey C."/>
            <person name="LaButti K."/>
            <person name="Lindquist E.A."/>
            <person name="Lipzen A."/>
            <person name="Lundell T."/>
            <person name="Morin E."/>
            <person name="Murat C."/>
            <person name="Riley R."/>
            <person name="Ohm R."/>
            <person name="Sun H."/>
            <person name="Tunlid A."/>
            <person name="Henrissat B."/>
            <person name="Grigoriev I.V."/>
            <person name="Hibbett D.S."/>
            <person name="Martin F."/>
        </authorList>
    </citation>
    <scope>NUCLEOTIDE SEQUENCE [LARGE SCALE GENOMIC DNA]</scope>
    <source>
        <strain evidence="2">FD-334 SS-4</strain>
    </source>
</reference>
<sequence length="156" mass="17180">MNVVISSFWTSRPKSASGSQYAGWIQQLFQLPRFKSSTSANAISYSNLLQVATFKVVPDILPNDSLYCVNMRVQSDDAGPTQAQAPVQVKLELVPPGLESSIHSSPMVFRVKDPDPLKLQGFKGFNFRRSVQKDGTSQALVLMLSSSDPRAQKGCW</sequence>
<evidence type="ECO:0000313" key="2">
    <source>
        <dbReference type="Proteomes" id="UP000054270"/>
    </source>
</evidence>
<dbReference type="AlphaFoldDB" id="A0A0D2LEC3"/>